<organism evidence="2 3">
    <name type="scientific">Vibrio ulleungensis</name>
    <dbReference type="NCBI Taxonomy" id="2807619"/>
    <lineage>
        <taxon>Bacteria</taxon>
        <taxon>Pseudomonadati</taxon>
        <taxon>Pseudomonadota</taxon>
        <taxon>Gammaproteobacteria</taxon>
        <taxon>Vibrionales</taxon>
        <taxon>Vibrionaceae</taxon>
        <taxon>Vibrio</taxon>
    </lineage>
</organism>
<gene>
    <name evidence="2" type="ORF">JQC93_18910</name>
</gene>
<reference evidence="2 3" key="1">
    <citation type="submission" date="2021-02" db="EMBL/GenBank/DDBJ databases">
        <authorList>
            <person name="Park J.-S."/>
        </authorList>
    </citation>
    <scope>NUCLEOTIDE SEQUENCE [LARGE SCALE GENOMIC DNA]</scope>
    <source>
        <strain evidence="2 3">188UL20-2</strain>
    </source>
</reference>
<name>A0ABS2HLU4_9VIBR</name>
<proteinExistence type="predicted"/>
<protein>
    <submittedName>
        <fullName evidence="2">Nucleotidyltransferase domain-containing protein</fullName>
    </submittedName>
</protein>
<dbReference type="Pfam" id="PF01909">
    <property type="entry name" value="NTP_transf_2"/>
    <property type="match status" value="1"/>
</dbReference>
<feature type="domain" description="Polymerase nucleotidyl transferase" evidence="1">
    <location>
        <begin position="30"/>
        <end position="68"/>
    </location>
</feature>
<dbReference type="RefSeq" id="WP_205159898.1">
    <property type="nucleotide sequence ID" value="NZ_JAFEUM010000011.1"/>
</dbReference>
<accession>A0ABS2HLU4</accession>
<dbReference type="CDD" id="cd05403">
    <property type="entry name" value="NT_KNTase_like"/>
    <property type="match status" value="1"/>
</dbReference>
<keyword evidence="3" id="KW-1185">Reference proteome</keyword>
<evidence type="ECO:0000313" key="2">
    <source>
        <dbReference type="EMBL" id="MBM7038450.1"/>
    </source>
</evidence>
<evidence type="ECO:0000313" key="3">
    <source>
        <dbReference type="Proteomes" id="UP000809621"/>
    </source>
</evidence>
<dbReference type="Gene3D" id="3.30.460.10">
    <property type="entry name" value="Beta Polymerase, domain 2"/>
    <property type="match status" value="1"/>
</dbReference>
<sequence length="254" mass="29542">MAQTMSSISAWQGRSEMIIEDATKWIRASLSTNVHSLYLFGSFATGRAKPHLSNLDLLVVLHREQSGQLNTIKRNIEWRFSQSFPEVTGINIRTVTLSEVLSLDNIFKWGFLLKQCCVCLLGDDLTHCFGQFEPNWEISKFWNMDLEEKLPSLRKHYVQVTDQKAQFLQQREIGKKLLRAHYGLVLHKHRVWLDDPLQCADVAQHYYPSKQVEIKRLTLLLRPHLIPRRSVVGLLDSHGDWLVKSYKKTEFRIG</sequence>
<dbReference type="Proteomes" id="UP000809621">
    <property type="component" value="Unassembled WGS sequence"/>
</dbReference>
<evidence type="ECO:0000259" key="1">
    <source>
        <dbReference type="Pfam" id="PF01909"/>
    </source>
</evidence>
<dbReference type="InterPro" id="IPR043519">
    <property type="entry name" value="NT_sf"/>
</dbReference>
<dbReference type="InterPro" id="IPR002934">
    <property type="entry name" value="Polymerase_NTP_transf_dom"/>
</dbReference>
<dbReference type="SUPFAM" id="SSF81301">
    <property type="entry name" value="Nucleotidyltransferase"/>
    <property type="match status" value="1"/>
</dbReference>
<comment type="caution">
    <text evidence="2">The sequence shown here is derived from an EMBL/GenBank/DDBJ whole genome shotgun (WGS) entry which is preliminary data.</text>
</comment>
<dbReference type="EMBL" id="JAFEUM010000011">
    <property type="protein sequence ID" value="MBM7038450.1"/>
    <property type="molecule type" value="Genomic_DNA"/>
</dbReference>